<reference evidence="7 8" key="1">
    <citation type="journal article" date="2015" name="Genome Announc.">
        <title>Complete genome sequences for 59 burkholderia isolates, both pathogenic and near neighbor.</title>
        <authorList>
            <person name="Johnson S.L."/>
            <person name="Bishop-Lilly K.A."/>
            <person name="Ladner J.T."/>
            <person name="Daligault H.E."/>
            <person name="Davenport K.W."/>
            <person name="Jaissle J."/>
            <person name="Frey K.G."/>
            <person name="Koroleva G.I."/>
            <person name="Bruce D.C."/>
            <person name="Coyne S.R."/>
            <person name="Broomall S.M."/>
            <person name="Li P.E."/>
            <person name="Teshima H."/>
            <person name="Gibbons H.S."/>
            <person name="Palacios G.F."/>
            <person name="Rosenzweig C.N."/>
            <person name="Redden C.L."/>
            <person name="Xu Y."/>
            <person name="Minogue T.D."/>
            <person name="Chain P.S."/>
        </authorList>
    </citation>
    <scope>NUCLEOTIDE SEQUENCE [LARGE SCALE GENOMIC DNA]</scope>
    <source>
        <strain evidence="7 8">ATCC BAA-463</strain>
    </source>
</reference>
<dbReference type="SUPFAM" id="SSF54909">
    <property type="entry name" value="Dimeric alpha+beta barrel"/>
    <property type="match status" value="1"/>
</dbReference>
<dbReference type="InterPro" id="IPR011008">
    <property type="entry name" value="Dimeric_a/b-barrel"/>
</dbReference>
<keyword evidence="4" id="KW-0560">Oxidoreductase</keyword>
<comment type="cofactor">
    <cofactor evidence="1">
        <name>heme b</name>
        <dbReference type="ChEBI" id="CHEBI:60344"/>
    </cofactor>
</comment>
<dbReference type="GO" id="GO:0005829">
    <property type="term" value="C:cytosol"/>
    <property type="evidence" value="ECO:0007669"/>
    <property type="project" value="TreeGrafter"/>
</dbReference>
<feature type="transmembrane region" description="Helical" evidence="6">
    <location>
        <begin position="272"/>
        <end position="298"/>
    </location>
</feature>
<evidence type="ECO:0000256" key="3">
    <source>
        <dbReference type="ARBA" id="ARBA00022723"/>
    </source>
</evidence>
<evidence type="ECO:0000256" key="6">
    <source>
        <dbReference type="SAM" id="Phobius"/>
    </source>
</evidence>
<dbReference type="InterPro" id="IPR006314">
    <property type="entry name" value="Dyp_peroxidase"/>
</dbReference>
<evidence type="ECO:0000313" key="7">
    <source>
        <dbReference type="EMBL" id="AJZ61973.1"/>
    </source>
</evidence>
<keyword evidence="6" id="KW-0472">Membrane</keyword>
<dbReference type="GO" id="GO:0046872">
    <property type="term" value="F:metal ion binding"/>
    <property type="evidence" value="ECO:0007669"/>
    <property type="project" value="UniProtKB-KW"/>
</dbReference>
<dbReference type="PROSITE" id="PS51404">
    <property type="entry name" value="DYP_PEROXIDASE"/>
    <property type="match status" value="1"/>
</dbReference>
<keyword evidence="6" id="KW-1133">Transmembrane helix</keyword>
<sequence length="1076" mass="118261">MNAHSFINVVIPFDARNSAAVNAVIKSLADPSQGNYPNWAAQQQLSQIRGLHYMSLTVAEPLCPAEVNANAYGTPREPAGQNAHLLAEISSDVGAQALLTELVQYFDNQLQALLTAAGITRTNTELVAFLVKHSVTIGDTWGATLGQVFTGSPGMTVERIIGEKALEMRLGTEIRNQRARKDLDWDKLPPPARLECLRDELWRDPVQNWKWAFVPEPAPLLGAPPDSARSIFNLQIWKVAGTLFHKLLWPLYLPLSLIVILAFAYARYEDGLIVALMWAVCVAGAIAVVSGLALIVALGRLRQLEQTDSVDDQVVSKQYDEELLSVENFGQQNHLASISRLKGGLLRRLTLRIAFIVVGAGRFVSAPGFLGKNGVIHFARWMRLPGTDQLLFWSNYDGTWESYVADFIADAPAGVTGIWSNCVGFPRTRGLFGGGAADRDRLIRWARRQQHPTRFWYSAYRDLSAARIRINAAIRQGFASAQSFQGCEDWFALFGSAPRPAYTLETQEIPSLAFGGLSSLRHSASFVVALKDDDVKSCRKFIEALRTTVLYGEAPLGQRSALIVAMSAQGLKRLGIPADAIETFPPAFKEGMWTQQRARELGDAEENEPVNWKWGGPGQDADVLVMAYAREQRDFTDLERSVAQAISDHGHRCTFFQPLTLLQDRYAPNSCGLPPHEPFGFLDGVSQPVIRGAPRRSLQSAPNDLVEAGELILGYPDNLGVIAPTPSMSDIYDPTHMLPDADADPFRQRPEFSSYEGHGRRDLGMNGTFLVARQLRQNVKALDEWFGAHAVPVLKQTLTAVVNGKDDVLRIGISAAEIPRSLTERASSSVRTAAEDPPVPPVQLVPPPLVLLPIVIPFEAILSQVKDFLVAKLVGRWKDGASLVRYNRPPGVPNDDPLRQPDNDFLLGAEDPCGLACPFGAHIRRANPRDTRFPGSAAEIAAVNRHRLLRVGRVYGELKGPKFKELDPDKEMGLFFICLNGDIERQFEFVQKSWLLNPSIHGLENEIDPILGRGKCRGFTIPTTAGPVYFPTLPDLTTMIGGGYFFIPGKALLTFLSTTDPLPATSARARTTGGQA</sequence>
<evidence type="ECO:0000256" key="2">
    <source>
        <dbReference type="ARBA" id="ARBA00022559"/>
    </source>
</evidence>
<dbReference type="PANTHER" id="PTHR30521:SF0">
    <property type="entry name" value="DYP-TYPE PEROXIDASE FAMILY PROTEIN"/>
    <property type="match status" value="1"/>
</dbReference>
<gene>
    <name evidence="7" type="ORF">OI25_5997</name>
</gene>
<name>A0AAU8TJ65_9BURK</name>
<feature type="transmembrane region" description="Helical" evidence="6">
    <location>
        <begin position="247"/>
        <end position="266"/>
    </location>
</feature>
<protein>
    <recommendedName>
        <fullName evidence="9">Dyp-type peroxidase family</fullName>
    </recommendedName>
</protein>
<keyword evidence="5" id="KW-0408">Iron</keyword>
<evidence type="ECO:0000256" key="1">
    <source>
        <dbReference type="ARBA" id="ARBA00001970"/>
    </source>
</evidence>
<evidence type="ECO:0000256" key="5">
    <source>
        <dbReference type="ARBA" id="ARBA00023004"/>
    </source>
</evidence>
<dbReference type="PANTHER" id="PTHR30521">
    <property type="entry name" value="DEFERROCHELATASE/PEROXIDASE"/>
    <property type="match status" value="1"/>
</dbReference>
<dbReference type="EMBL" id="CP010027">
    <property type="protein sequence ID" value="AJZ61973.1"/>
    <property type="molecule type" value="Genomic_DNA"/>
</dbReference>
<keyword evidence="6" id="KW-0812">Transmembrane</keyword>
<evidence type="ECO:0000313" key="8">
    <source>
        <dbReference type="Proteomes" id="UP000032614"/>
    </source>
</evidence>
<dbReference type="GO" id="GO:0020037">
    <property type="term" value="F:heme binding"/>
    <property type="evidence" value="ECO:0007669"/>
    <property type="project" value="InterPro"/>
</dbReference>
<dbReference type="GO" id="GO:0004601">
    <property type="term" value="F:peroxidase activity"/>
    <property type="evidence" value="ECO:0007669"/>
    <property type="project" value="UniProtKB-KW"/>
</dbReference>
<feature type="transmembrane region" description="Helical" evidence="6">
    <location>
        <begin position="349"/>
        <end position="370"/>
    </location>
</feature>
<evidence type="ECO:0000256" key="4">
    <source>
        <dbReference type="ARBA" id="ARBA00023002"/>
    </source>
</evidence>
<proteinExistence type="predicted"/>
<organism evidence="7 8">
    <name type="scientific">Paraburkholderia fungorum</name>
    <dbReference type="NCBI Taxonomy" id="134537"/>
    <lineage>
        <taxon>Bacteria</taxon>
        <taxon>Pseudomonadati</taxon>
        <taxon>Pseudomonadota</taxon>
        <taxon>Betaproteobacteria</taxon>
        <taxon>Burkholderiales</taxon>
        <taxon>Burkholderiaceae</taxon>
        <taxon>Paraburkholderia</taxon>
    </lineage>
</organism>
<dbReference type="GeneID" id="66520898"/>
<keyword evidence="3" id="KW-0479">Metal-binding</keyword>
<dbReference type="AlphaFoldDB" id="A0AAU8TJ65"/>
<dbReference type="KEGG" id="bfn:OI25_5997"/>
<evidence type="ECO:0008006" key="9">
    <source>
        <dbReference type="Google" id="ProtNLM"/>
    </source>
</evidence>
<accession>A0AAU8TJ65</accession>
<keyword evidence="2" id="KW-0575">Peroxidase</keyword>
<dbReference type="Proteomes" id="UP000032614">
    <property type="component" value="Chromosome 2"/>
</dbReference>
<dbReference type="RefSeq" id="WP_052719791.1">
    <property type="nucleotide sequence ID" value="NZ_CP010027.1"/>
</dbReference>